<proteinExistence type="predicted"/>
<dbReference type="InterPro" id="IPR050437">
    <property type="entry name" value="Ribos_protein_bS1-like"/>
</dbReference>
<dbReference type="SUPFAM" id="SSF50249">
    <property type="entry name" value="Nucleic acid-binding proteins"/>
    <property type="match status" value="1"/>
</dbReference>
<dbReference type="PANTHER" id="PTHR10724:SF10">
    <property type="entry name" value="S1 RNA-BINDING DOMAIN-CONTAINING PROTEIN 1"/>
    <property type="match status" value="1"/>
</dbReference>
<dbReference type="InterPro" id="IPR023323">
    <property type="entry name" value="Tex-like_dom_sf"/>
</dbReference>
<dbReference type="GO" id="GO:0003729">
    <property type="term" value="F:mRNA binding"/>
    <property type="evidence" value="ECO:0007669"/>
    <property type="project" value="UniProtKB-ARBA"/>
</dbReference>
<keyword evidence="4" id="KW-1185">Reference proteome</keyword>
<protein>
    <submittedName>
        <fullName evidence="3">RNA-binding transcriptional accessory protein</fullName>
    </submittedName>
</protein>
<evidence type="ECO:0000313" key="3">
    <source>
        <dbReference type="EMBL" id="ART80616.1"/>
    </source>
</evidence>
<dbReference type="GO" id="GO:0005829">
    <property type="term" value="C:cytosol"/>
    <property type="evidence" value="ECO:0007669"/>
    <property type="project" value="TreeGrafter"/>
</dbReference>
<reference evidence="4" key="1">
    <citation type="submission" date="2017-05" db="EMBL/GenBank/DDBJ databases">
        <authorList>
            <person name="Sung H."/>
        </authorList>
    </citation>
    <scope>NUCLEOTIDE SEQUENCE [LARGE SCALE GENOMIC DNA]</scope>
    <source>
        <strain evidence="4">AMac2203</strain>
    </source>
</reference>
<dbReference type="FunFam" id="2.40.50.140:FF:000051">
    <property type="entry name" value="RNA-binding transcriptional accessory protein"/>
    <property type="match status" value="1"/>
</dbReference>
<dbReference type="SUPFAM" id="SSF47781">
    <property type="entry name" value="RuvA domain 2-like"/>
    <property type="match status" value="2"/>
</dbReference>
<dbReference type="InterPro" id="IPR018974">
    <property type="entry name" value="Tex-like_N"/>
</dbReference>
<dbReference type="InterPro" id="IPR012340">
    <property type="entry name" value="NA-bd_OB-fold"/>
</dbReference>
<dbReference type="SUPFAM" id="SSF53098">
    <property type="entry name" value="Ribonuclease H-like"/>
    <property type="match status" value="1"/>
</dbReference>
<evidence type="ECO:0000259" key="2">
    <source>
        <dbReference type="PROSITE" id="PS50126"/>
    </source>
</evidence>
<dbReference type="InterPro" id="IPR023319">
    <property type="entry name" value="Tex-like_HTH_dom_sf"/>
</dbReference>
<dbReference type="Gene3D" id="1.10.3500.10">
    <property type="entry name" value="Tex N-terminal region-like"/>
    <property type="match status" value="1"/>
</dbReference>
<name>A0A1Y0D0I4_9GAMM</name>
<dbReference type="InterPro" id="IPR044146">
    <property type="entry name" value="S1_Tex"/>
</dbReference>
<dbReference type="Pfam" id="PF16921">
    <property type="entry name" value="Tex_YqgF"/>
    <property type="match status" value="1"/>
</dbReference>
<dbReference type="PANTHER" id="PTHR10724">
    <property type="entry name" value="30S RIBOSOMAL PROTEIN S1"/>
    <property type="match status" value="1"/>
</dbReference>
<dbReference type="InterPro" id="IPR012337">
    <property type="entry name" value="RNaseH-like_sf"/>
</dbReference>
<dbReference type="Pfam" id="PF09371">
    <property type="entry name" value="Tex_N"/>
    <property type="match status" value="1"/>
</dbReference>
<dbReference type="FunFam" id="3.30.420.140:FF:000001">
    <property type="entry name" value="RNA-binding transcriptional accessory protein"/>
    <property type="match status" value="1"/>
</dbReference>
<dbReference type="Pfam" id="PF12836">
    <property type="entry name" value="HHH_3"/>
    <property type="match status" value="1"/>
</dbReference>
<feature type="domain" description="S1 motif" evidence="2">
    <location>
        <begin position="648"/>
        <end position="717"/>
    </location>
</feature>
<dbReference type="GO" id="GO:0006139">
    <property type="term" value="P:nucleobase-containing compound metabolic process"/>
    <property type="evidence" value="ECO:0007669"/>
    <property type="project" value="InterPro"/>
</dbReference>
<dbReference type="AlphaFoldDB" id="A0A1Y0D0I4"/>
<dbReference type="GO" id="GO:0006412">
    <property type="term" value="P:translation"/>
    <property type="evidence" value="ECO:0007669"/>
    <property type="project" value="TreeGrafter"/>
</dbReference>
<dbReference type="Gene3D" id="1.10.10.650">
    <property type="entry name" value="RuvA domain 2-like"/>
    <property type="match status" value="1"/>
</dbReference>
<dbReference type="SUPFAM" id="SSF158832">
    <property type="entry name" value="Tex N-terminal region-like"/>
    <property type="match status" value="1"/>
</dbReference>
<organism evidence="3 4">
    <name type="scientific">Oceanisphaera avium</name>
    <dbReference type="NCBI Taxonomy" id="1903694"/>
    <lineage>
        <taxon>Bacteria</taxon>
        <taxon>Pseudomonadati</taxon>
        <taxon>Pseudomonadota</taxon>
        <taxon>Gammaproteobacteria</taxon>
        <taxon>Aeromonadales</taxon>
        <taxon>Aeromonadaceae</taxon>
        <taxon>Oceanisphaera</taxon>
    </lineage>
</organism>
<evidence type="ECO:0000313" key="4">
    <source>
        <dbReference type="Proteomes" id="UP000243793"/>
    </source>
</evidence>
<dbReference type="GO" id="GO:0003735">
    <property type="term" value="F:structural constituent of ribosome"/>
    <property type="evidence" value="ECO:0007669"/>
    <property type="project" value="TreeGrafter"/>
</dbReference>
<dbReference type="Pfam" id="PF00575">
    <property type="entry name" value="S1"/>
    <property type="match status" value="1"/>
</dbReference>
<dbReference type="SMART" id="SM00316">
    <property type="entry name" value="S1"/>
    <property type="match status" value="1"/>
</dbReference>
<dbReference type="FunFam" id="1.10.10.650:FF:000001">
    <property type="entry name" value="S1 RNA-binding domain 1"/>
    <property type="match status" value="1"/>
</dbReference>
<dbReference type="OrthoDB" id="9804714at2"/>
<gene>
    <name evidence="3" type="ORF">CBP12_11070</name>
</gene>
<feature type="region of interest" description="Disordered" evidence="1">
    <location>
        <begin position="718"/>
        <end position="780"/>
    </location>
</feature>
<dbReference type="InterPro" id="IPR032639">
    <property type="entry name" value="Tex_YqgF"/>
</dbReference>
<dbReference type="InterPro" id="IPR010994">
    <property type="entry name" value="RuvA_2-like"/>
</dbReference>
<dbReference type="Gene3D" id="2.40.50.140">
    <property type="entry name" value="Nucleic acid-binding proteins"/>
    <property type="match status" value="1"/>
</dbReference>
<dbReference type="InterPro" id="IPR041692">
    <property type="entry name" value="HHH_9"/>
</dbReference>
<dbReference type="PROSITE" id="PS50126">
    <property type="entry name" value="S1"/>
    <property type="match status" value="1"/>
</dbReference>
<dbReference type="Proteomes" id="UP000243793">
    <property type="component" value="Chromosome"/>
</dbReference>
<dbReference type="CDD" id="cd05685">
    <property type="entry name" value="S1_Tex"/>
    <property type="match status" value="1"/>
</dbReference>
<dbReference type="KEGG" id="ocm:CBP12_11070"/>
<accession>A0A1Y0D0I4</accession>
<sequence length="780" mass="86007">MSNINHALANELNVSQSQVNAAVQLLDEGATVPFIARYRKEATGGLDDTQLRNLASRLTYLRELSERRTAIINAISEQGKLSVELEKELVAADTKTRLEDLYLPYKQKRRTKGYIAIEAGLQPLADSLFAEPTQDPQTLAAQFINAEHGIADEKAALDGAKYILMERFAEQADVLEALRRYLQQHGQLQAKVQAGQEQTGTKFKDYFEHQEPISRVPSHRLLAMLRGRNEGVLNLSLVVDTTDAKTHPCESLIARHVGWQDQGRAADTWLAGVVSWTWRVKLSLQMETELIGQAREQAEIEAIKVFGLNMQDLLMAAPAGPRVTMGLDPGIRTGVKVAVVDETGKLLAQDTIYPFEPAKKVEQSLRSLDALCRAHHVSLVSIGNGTASRETERLVEQLMKQHPDLKLQKVVVSEAGASVYSASELAANEFPDLDVSLRGAVSIARRLQDPLAELVKIDPKSIGVGQYQHDVSQTQLARNLDAVVEDCVNAVGVDVNMASTPLLTRVSGLTPTLAKNIVTYRDELGVFTERKQLLKVPRLGPKAYEQCAGFLRIRDGKNPLDASAVHPEAYGLVKRIAEDVKQPVQAMIGNSDLLKKLNAQDYTDADFGLPTVQDILRELDKPGRDPRPEFKAARFMEGVEKPSDLKLDMILEGVVTNVTNFGAFVDIGVHQDGLVHISALTDRFIKDPREVVKAGDIVKVKVLEVDLQRKRIALTMRLEQTAEQHGSGKVRTERKEPRQSATPKKNNPRQAASQQRARQEQGAPQGAMGAALAAAMQKKK</sequence>
<dbReference type="InterPro" id="IPR003029">
    <property type="entry name" value="S1_domain"/>
</dbReference>
<dbReference type="Gene3D" id="1.10.150.310">
    <property type="entry name" value="Tex RuvX-like domain-like"/>
    <property type="match status" value="1"/>
</dbReference>
<dbReference type="Gene3D" id="3.30.420.140">
    <property type="entry name" value="YqgF/RNase H-like domain"/>
    <property type="match status" value="1"/>
</dbReference>
<dbReference type="Pfam" id="PF17674">
    <property type="entry name" value="HHH_9"/>
    <property type="match status" value="1"/>
</dbReference>
<dbReference type="InterPro" id="IPR055179">
    <property type="entry name" value="Tex-like_central_region"/>
</dbReference>
<feature type="compositionally biased region" description="Low complexity" evidence="1">
    <location>
        <begin position="749"/>
        <end position="780"/>
    </location>
</feature>
<dbReference type="InterPro" id="IPR037027">
    <property type="entry name" value="YqgF/RNaseH-like_dom_sf"/>
</dbReference>
<dbReference type="FunFam" id="1.10.150.310:FF:000001">
    <property type="entry name" value="RNA-binding transcriptional accessory protein"/>
    <property type="match status" value="1"/>
</dbReference>
<dbReference type="InterPro" id="IPR006641">
    <property type="entry name" value="YqgF/RNaseH-like_dom"/>
</dbReference>
<dbReference type="Pfam" id="PF22706">
    <property type="entry name" value="Tex_central_region"/>
    <property type="match status" value="1"/>
</dbReference>
<dbReference type="RefSeq" id="WP_086964485.1">
    <property type="nucleotide sequence ID" value="NZ_CP021376.1"/>
</dbReference>
<evidence type="ECO:0000256" key="1">
    <source>
        <dbReference type="SAM" id="MobiDB-lite"/>
    </source>
</evidence>
<dbReference type="SMART" id="SM00732">
    <property type="entry name" value="YqgFc"/>
    <property type="match status" value="1"/>
</dbReference>
<dbReference type="EMBL" id="CP021376">
    <property type="protein sequence ID" value="ART80616.1"/>
    <property type="molecule type" value="Genomic_DNA"/>
</dbReference>